<gene>
    <name evidence="3" type="ORF">LWC34_05885</name>
</gene>
<evidence type="ECO:0000259" key="2">
    <source>
        <dbReference type="Pfam" id="PF01494"/>
    </source>
</evidence>
<name>A0ABS8Z358_9PSEU</name>
<sequence length="285" mass="30017">MDRTATTADGIEVTLSDGTVEHGDLLVGADGIHSHTRRMLFGDGFENYIATTQHFAHGLPPVVHSFVSTGKMVNLCPVATGTVSAIVYAGAAAGIPPRDTLRDYLLRTCAEFPAEVRRVFTTMTAGDFVFADAITQVDMPHFTGARSALIGDAAHCPPFLSGMGSSLALQDAHVLAGSLARSPENITAALRQFEAVMTPRPSLSRQRTRLSSPQAASRHRFAISGFASSPMDCSNAESGGFSTLNVRCRLNLGRAAGDGCRAQPCGRGKPSKLHTAHPTSEPAVA</sequence>
<dbReference type="Proteomes" id="UP001521150">
    <property type="component" value="Unassembled WGS sequence"/>
</dbReference>
<dbReference type="InterPro" id="IPR036188">
    <property type="entry name" value="FAD/NAD-bd_sf"/>
</dbReference>
<dbReference type="SUPFAM" id="SSF51905">
    <property type="entry name" value="FAD/NAD(P)-binding domain"/>
    <property type="match status" value="1"/>
</dbReference>
<comment type="caution">
    <text evidence="3">The sequence shown here is derived from an EMBL/GenBank/DDBJ whole genome shotgun (WGS) entry which is preliminary data.</text>
</comment>
<proteinExistence type="predicted"/>
<reference evidence="3 4" key="1">
    <citation type="submission" date="2021-12" db="EMBL/GenBank/DDBJ databases">
        <title>Genome sequence of Kibdelosporangium philippinense ATCC 49844.</title>
        <authorList>
            <person name="Fedorov E.A."/>
            <person name="Omeragic M."/>
            <person name="Shalygina K.F."/>
            <person name="Maclea K.S."/>
        </authorList>
    </citation>
    <scope>NUCLEOTIDE SEQUENCE [LARGE SCALE GENOMIC DNA]</scope>
    <source>
        <strain evidence="3 4">ATCC 49844</strain>
    </source>
</reference>
<accession>A0ABS8Z358</accession>
<dbReference type="Pfam" id="PF01494">
    <property type="entry name" value="FAD_binding_3"/>
    <property type="match status" value="1"/>
</dbReference>
<dbReference type="InterPro" id="IPR002938">
    <property type="entry name" value="FAD-bd"/>
</dbReference>
<keyword evidence="3" id="KW-0503">Monooxygenase</keyword>
<dbReference type="Gene3D" id="3.50.50.60">
    <property type="entry name" value="FAD/NAD(P)-binding domain"/>
    <property type="match status" value="1"/>
</dbReference>
<dbReference type="EMBL" id="JAJVCN010000001">
    <property type="protein sequence ID" value="MCE7002363.1"/>
    <property type="molecule type" value="Genomic_DNA"/>
</dbReference>
<evidence type="ECO:0000256" key="1">
    <source>
        <dbReference type="SAM" id="MobiDB-lite"/>
    </source>
</evidence>
<dbReference type="PANTHER" id="PTHR46865:SF2">
    <property type="entry name" value="MONOOXYGENASE"/>
    <property type="match status" value="1"/>
</dbReference>
<dbReference type="PANTHER" id="PTHR46865">
    <property type="entry name" value="OXIDOREDUCTASE-RELATED"/>
    <property type="match status" value="1"/>
</dbReference>
<keyword evidence="4" id="KW-1185">Reference proteome</keyword>
<dbReference type="GO" id="GO:0004497">
    <property type="term" value="F:monooxygenase activity"/>
    <property type="evidence" value="ECO:0007669"/>
    <property type="project" value="UniProtKB-KW"/>
</dbReference>
<organism evidence="3 4">
    <name type="scientific">Kibdelosporangium philippinense</name>
    <dbReference type="NCBI Taxonomy" id="211113"/>
    <lineage>
        <taxon>Bacteria</taxon>
        <taxon>Bacillati</taxon>
        <taxon>Actinomycetota</taxon>
        <taxon>Actinomycetes</taxon>
        <taxon>Pseudonocardiales</taxon>
        <taxon>Pseudonocardiaceae</taxon>
        <taxon>Kibdelosporangium</taxon>
    </lineage>
</organism>
<dbReference type="PRINTS" id="PR00420">
    <property type="entry name" value="RNGMNOXGNASE"/>
</dbReference>
<feature type="region of interest" description="Disordered" evidence="1">
    <location>
        <begin position="258"/>
        <end position="285"/>
    </location>
</feature>
<evidence type="ECO:0000313" key="4">
    <source>
        <dbReference type="Proteomes" id="UP001521150"/>
    </source>
</evidence>
<protein>
    <submittedName>
        <fullName evidence="3">FAD-dependent monooxygenase</fullName>
    </submittedName>
</protein>
<dbReference type="InterPro" id="IPR051704">
    <property type="entry name" value="FAD_aromatic-hydroxylase"/>
</dbReference>
<keyword evidence="3" id="KW-0560">Oxidoreductase</keyword>
<feature type="domain" description="FAD-binding" evidence="2">
    <location>
        <begin position="22"/>
        <end position="181"/>
    </location>
</feature>
<evidence type="ECO:0000313" key="3">
    <source>
        <dbReference type="EMBL" id="MCE7002363.1"/>
    </source>
</evidence>